<protein>
    <submittedName>
        <fullName evidence="2">Uncharacterized protein</fullName>
    </submittedName>
</protein>
<evidence type="ECO:0000313" key="2">
    <source>
        <dbReference type="EMBL" id="CAI9164279.1"/>
    </source>
</evidence>
<reference evidence="2" key="1">
    <citation type="submission" date="2023-04" db="EMBL/GenBank/DDBJ databases">
        <authorList>
            <consortium name="ELIXIR-Norway"/>
        </authorList>
    </citation>
    <scope>NUCLEOTIDE SEQUENCE [LARGE SCALE GENOMIC DNA]</scope>
</reference>
<dbReference type="Proteomes" id="UP001176941">
    <property type="component" value="Chromosome 22"/>
</dbReference>
<organism evidence="2 3">
    <name type="scientific">Rangifer tarandus platyrhynchus</name>
    <name type="common">Svalbard reindeer</name>
    <dbReference type="NCBI Taxonomy" id="3082113"/>
    <lineage>
        <taxon>Eukaryota</taxon>
        <taxon>Metazoa</taxon>
        <taxon>Chordata</taxon>
        <taxon>Craniata</taxon>
        <taxon>Vertebrata</taxon>
        <taxon>Euteleostomi</taxon>
        <taxon>Mammalia</taxon>
        <taxon>Eutheria</taxon>
        <taxon>Laurasiatheria</taxon>
        <taxon>Artiodactyla</taxon>
        <taxon>Ruminantia</taxon>
        <taxon>Pecora</taxon>
        <taxon>Cervidae</taxon>
        <taxon>Odocoileinae</taxon>
        <taxon>Rangifer</taxon>
    </lineage>
</organism>
<keyword evidence="3" id="KW-1185">Reference proteome</keyword>
<accession>A0ABN8YX48</accession>
<feature type="region of interest" description="Disordered" evidence="1">
    <location>
        <begin position="103"/>
        <end position="128"/>
    </location>
</feature>
<sequence>MHCAFSIWAGAFWHRERKGAEFGAGPGGFVGGPARCPLRNCAANTAVRVTGCPQSGVGAGERRPSRHGTGPPRAEPHRPAVLSRAALGGGPARAWWHRSAGLDTLPAPRTCNPAALRLEGNSPSKTSR</sequence>
<proteinExistence type="predicted"/>
<evidence type="ECO:0000256" key="1">
    <source>
        <dbReference type="SAM" id="MobiDB-lite"/>
    </source>
</evidence>
<name>A0ABN8YX48_RANTA</name>
<dbReference type="EMBL" id="OX459958">
    <property type="protein sequence ID" value="CAI9164279.1"/>
    <property type="molecule type" value="Genomic_DNA"/>
</dbReference>
<feature type="region of interest" description="Disordered" evidence="1">
    <location>
        <begin position="52"/>
        <end position="77"/>
    </location>
</feature>
<evidence type="ECO:0000313" key="3">
    <source>
        <dbReference type="Proteomes" id="UP001176941"/>
    </source>
</evidence>
<gene>
    <name evidence="2" type="ORF">MRATA1EN1_LOCUS13241</name>
</gene>